<feature type="domain" description="Carboxylesterase type B" evidence="5">
    <location>
        <begin position="27"/>
        <end position="493"/>
    </location>
</feature>
<dbReference type="SUPFAM" id="SSF53474">
    <property type="entry name" value="alpha/beta-Hydrolases"/>
    <property type="match status" value="1"/>
</dbReference>
<dbReference type="OMA" id="GQQMYGE"/>
<comment type="similarity">
    <text evidence="1 4">Belongs to the type-B carboxylesterase/lipase family.</text>
</comment>
<evidence type="ECO:0000259" key="5">
    <source>
        <dbReference type="Pfam" id="PF00135"/>
    </source>
</evidence>
<protein>
    <recommendedName>
        <fullName evidence="4">Carboxylic ester hydrolase</fullName>
        <ecNumber evidence="4">3.1.1.-</ecNumber>
    </recommendedName>
</protein>
<dbReference type="AlphaFoldDB" id="A0A284QQ66"/>
<evidence type="ECO:0000313" key="7">
    <source>
        <dbReference type="Proteomes" id="UP000219338"/>
    </source>
</evidence>
<keyword evidence="3 4" id="KW-0378">Hydrolase</keyword>
<dbReference type="EC" id="3.1.1.-" evidence="4"/>
<evidence type="ECO:0000256" key="1">
    <source>
        <dbReference type="ARBA" id="ARBA00005964"/>
    </source>
</evidence>
<feature type="signal peptide" evidence="4">
    <location>
        <begin position="1"/>
        <end position="22"/>
    </location>
</feature>
<keyword evidence="7" id="KW-1185">Reference proteome</keyword>
<dbReference type="STRING" id="47428.A0A284QQ66"/>
<proteinExistence type="inferred from homology"/>
<dbReference type="InterPro" id="IPR019826">
    <property type="entry name" value="Carboxylesterase_B_AS"/>
</dbReference>
<dbReference type="PANTHER" id="PTHR11559">
    <property type="entry name" value="CARBOXYLESTERASE"/>
    <property type="match status" value="1"/>
</dbReference>
<dbReference type="Proteomes" id="UP000219338">
    <property type="component" value="Unassembled WGS sequence"/>
</dbReference>
<dbReference type="EMBL" id="FUEG01000001">
    <property type="protein sequence ID" value="SJK98616.1"/>
    <property type="molecule type" value="Genomic_DNA"/>
</dbReference>
<organism evidence="6 7">
    <name type="scientific">Armillaria ostoyae</name>
    <name type="common">Armillaria root rot fungus</name>
    <dbReference type="NCBI Taxonomy" id="47428"/>
    <lineage>
        <taxon>Eukaryota</taxon>
        <taxon>Fungi</taxon>
        <taxon>Dikarya</taxon>
        <taxon>Basidiomycota</taxon>
        <taxon>Agaricomycotina</taxon>
        <taxon>Agaricomycetes</taxon>
        <taxon>Agaricomycetidae</taxon>
        <taxon>Agaricales</taxon>
        <taxon>Marasmiineae</taxon>
        <taxon>Physalacriaceae</taxon>
        <taxon>Armillaria</taxon>
    </lineage>
</organism>
<evidence type="ECO:0000256" key="4">
    <source>
        <dbReference type="RuleBase" id="RU361235"/>
    </source>
</evidence>
<dbReference type="Gene3D" id="3.40.50.1820">
    <property type="entry name" value="alpha/beta hydrolase"/>
    <property type="match status" value="1"/>
</dbReference>
<comment type="similarity">
    <text evidence="2">Belongs to the 'GDXG' lipolytic enzyme family.</text>
</comment>
<gene>
    <name evidence="6" type="ORF">ARMOST_01884</name>
</gene>
<dbReference type="Pfam" id="PF00135">
    <property type="entry name" value="COesterase"/>
    <property type="match status" value="1"/>
</dbReference>
<feature type="chain" id="PRO_5011820540" description="Carboxylic ester hydrolase" evidence="4">
    <location>
        <begin position="23"/>
        <end position="527"/>
    </location>
</feature>
<dbReference type="GO" id="GO:0016787">
    <property type="term" value="F:hydrolase activity"/>
    <property type="evidence" value="ECO:0007669"/>
    <property type="project" value="UniProtKB-KW"/>
</dbReference>
<accession>A0A284QQ66</accession>
<evidence type="ECO:0000256" key="2">
    <source>
        <dbReference type="ARBA" id="ARBA00010515"/>
    </source>
</evidence>
<evidence type="ECO:0000256" key="3">
    <source>
        <dbReference type="ARBA" id="ARBA00022801"/>
    </source>
</evidence>
<dbReference type="PROSITE" id="PS01173">
    <property type="entry name" value="LIPASE_GDXG_HIS"/>
    <property type="match status" value="1"/>
</dbReference>
<dbReference type="PROSITE" id="PS00122">
    <property type="entry name" value="CARBOXYLESTERASE_B_1"/>
    <property type="match status" value="1"/>
</dbReference>
<keyword evidence="4" id="KW-0732">Signal</keyword>
<name>A0A284QQ66_ARMOS</name>
<dbReference type="OrthoDB" id="408631at2759"/>
<dbReference type="InterPro" id="IPR002168">
    <property type="entry name" value="Lipase_GDXG_HIS_AS"/>
</dbReference>
<reference evidence="7" key="1">
    <citation type="journal article" date="2017" name="Nat. Ecol. Evol.">
        <title>Genome expansion and lineage-specific genetic innovations in the forest pathogenic fungi Armillaria.</title>
        <authorList>
            <person name="Sipos G."/>
            <person name="Prasanna A.N."/>
            <person name="Walter M.C."/>
            <person name="O'Connor E."/>
            <person name="Balint B."/>
            <person name="Krizsan K."/>
            <person name="Kiss B."/>
            <person name="Hess J."/>
            <person name="Varga T."/>
            <person name="Slot J."/>
            <person name="Riley R."/>
            <person name="Boka B."/>
            <person name="Rigling D."/>
            <person name="Barry K."/>
            <person name="Lee J."/>
            <person name="Mihaltcheva S."/>
            <person name="LaButti K."/>
            <person name="Lipzen A."/>
            <person name="Waldron R."/>
            <person name="Moloney N.M."/>
            <person name="Sperisen C."/>
            <person name="Kredics L."/>
            <person name="Vagvoelgyi C."/>
            <person name="Patrignani A."/>
            <person name="Fitzpatrick D."/>
            <person name="Nagy I."/>
            <person name="Doyle S."/>
            <person name="Anderson J.B."/>
            <person name="Grigoriev I.V."/>
            <person name="Gueldener U."/>
            <person name="Muensterkoetter M."/>
            <person name="Nagy L.G."/>
        </authorList>
    </citation>
    <scope>NUCLEOTIDE SEQUENCE [LARGE SCALE GENOMIC DNA]</scope>
    <source>
        <strain evidence="7">C18/9</strain>
    </source>
</reference>
<sequence length="527" mass="56660">MPLSLGWNSLLALCFAVLGASSSVINTTVALEYGTFTGLQDDDAGIVYFRGIAYADPPVNNLRWRAPVFPPSNHLGDVNATHFGNVCIETATSTVPSGASEDCLFINVNIPIGTDTADKLPVLIYFHGGGFQSGSSTGFPPNALFQSAAEPFIYASLQYRLGQFGFLGGARLKANGALNAGLLDQRAALRWLQKYVSNFGGDPERVTIWGESAGAGSTMFQVVANGGDTEGLFVAAMGDSPSMSFTPAYDSEYVEGIFTSFVAKVGCDQVQDPMACLRKADVKDLVAAGNQVLATKPTTIYSFAPILDGSFISKRAVEAFQDGTFAPIPLFYGSNTNEGAGWSSNIAAPWANTATSNATEDTVYFFLQGQYHTLTNESFVKALDLYPLADYGNSYDLQGQQMYGEMRYICTAVLINEAAKQFGLDAFQYRYDNPHLGSNHGADLSALFPSSSSSANADDLALFGAMREYWTSFASGDTPIARGAPEWRATGNPRMLLHPGGIRLENITDALSARCNFWHDLKEEIEI</sequence>
<evidence type="ECO:0000313" key="6">
    <source>
        <dbReference type="EMBL" id="SJK98616.1"/>
    </source>
</evidence>
<dbReference type="InterPro" id="IPR050309">
    <property type="entry name" value="Type-B_Carboxylest/Lipase"/>
</dbReference>
<dbReference type="InterPro" id="IPR002018">
    <property type="entry name" value="CarbesteraseB"/>
</dbReference>
<dbReference type="InterPro" id="IPR029058">
    <property type="entry name" value="AB_hydrolase_fold"/>
</dbReference>